<evidence type="ECO:0000259" key="1">
    <source>
        <dbReference type="SMART" id="SM00470"/>
    </source>
</evidence>
<sequence length="313" mass="34254">MRLPISAVREADSPRSAGVDMAHARSLAQTEADLPPIVVHRTTMRVIDGMHRLTAARLRGEPEISAKLFDGDGDEAFLLAVRLNVSHGMPLTIADRRAAAVRIIRTHPRLSDRAIGFTAGLAAKTVGSLRRELDGPSVEARVGRDGRVRPINGAAGRRAAAELIAIHPDATLRRIAQDAGISVETARSVRARLRAGEDPVLDRRTRPERADRAVNRQMTVKLPEADPSDELRSLLETIQRDPSLRYTESGRMLLRWLGPRVLLPDEIPLSLRRIPPHSRLNLGSLARSCAAAWIQLAMGLEDDHVDKASGQHG</sequence>
<gene>
    <name evidence="2" type="ORF">Dfulv_34205</name>
</gene>
<organism evidence="2 3">
    <name type="scientific">Dactylosporangium fulvum</name>
    <dbReference type="NCBI Taxonomy" id="53359"/>
    <lineage>
        <taxon>Bacteria</taxon>
        <taxon>Bacillati</taxon>
        <taxon>Actinomycetota</taxon>
        <taxon>Actinomycetes</taxon>
        <taxon>Micromonosporales</taxon>
        <taxon>Micromonosporaceae</taxon>
        <taxon>Dactylosporangium</taxon>
    </lineage>
</organism>
<dbReference type="InterPro" id="IPR036086">
    <property type="entry name" value="ParB/Sulfiredoxin_sf"/>
</dbReference>
<evidence type="ECO:0000313" key="3">
    <source>
        <dbReference type="Proteomes" id="UP001059617"/>
    </source>
</evidence>
<proteinExistence type="predicted"/>
<dbReference type="SUPFAM" id="SSF110849">
    <property type="entry name" value="ParB/Sulfiredoxin"/>
    <property type="match status" value="1"/>
</dbReference>
<accession>A0ABY5VTP7</accession>
<name>A0ABY5VTP7_9ACTN</name>
<feature type="domain" description="ParB-like N-terminal" evidence="1">
    <location>
        <begin position="1"/>
        <end position="85"/>
    </location>
</feature>
<evidence type="ECO:0000313" key="2">
    <source>
        <dbReference type="EMBL" id="UWP80189.1"/>
    </source>
</evidence>
<dbReference type="InterPro" id="IPR003115">
    <property type="entry name" value="ParB_N"/>
</dbReference>
<reference evidence="2" key="1">
    <citation type="submission" date="2021-04" db="EMBL/GenBank/DDBJ databases">
        <authorList>
            <person name="Hartkoorn R.C."/>
            <person name="Beaudoing E."/>
            <person name="Hot D."/>
        </authorList>
    </citation>
    <scope>NUCLEOTIDE SEQUENCE</scope>
    <source>
        <strain evidence="2">NRRL B-16292</strain>
    </source>
</reference>
<dbReference type="RefSeq" id="WP_259857947.1">
    <property type="nucleotide sequence ID" value="NZ_BAAAST010000007.1"/>
</dbReference>
<protein>
    <submittedName>
        <fullName evidence="2">ParB/RepB/Spo0J family partition protein</fullName>
    </submittedName>
</protein>
<keyword evidence="3" id="KW-1185">Reference proteome</keyword>
<dbReference type="SMART" id="SM00470">
    <property type="entry name" value="ParB"/>
    <property type="match status" value="1"/>
</dbReference>
<reference evidence="2" key="2">
    <citation type="submission" date="2022-09" db="EMBL/GenBank/DDBJ databases">
        <title>Biosynthetic gene clusters of Dactylosporangioum fulvum.</title>
        <authorList>
            <person name="Caradec T."/>
        </authorList>
    </citation>
    <scope>NUCLEOTIDE SEQUENCE</scope>
    <source>
        <strain evidence="2">NRRL B-16292</strain>
    </source>
</reference>
<dbReference type="EMBL" id="CP073720">
    <property type="protein sequence ID" value="UWP80189.1"/>
    <property type="molecule type" value="Genomic_DNA"/>
</dbReference>
<dbReference type="Proteomes" id="UP001059617">
    <property type="component" value="Chromosome"/>
</dbReference>